<gene>
    <name evidence="1" type="ORF">SAMN06295900_106208</name>
</gene>
<keyword evidence="2" id="KW-1185">Reference proteome</keyword>
<proteinExistence type="predicted"/>
<reference evidence="2" key="1">
    <citation type="submission" date="2017-04" db="EMBL/GenBank/DDBJ databases">
        <authorList>
            <person name="Varghese N."/>
            <person name="Submissions S."/>
        </authorList>
    </citation>
    <scope>NUCLEOTIDE SEQUENCE [LARGE SCALE GENOMIC DNA]</scope>
    <source>
        <strain evidence="2">Ballard 720</strain>
    </source>
</reference>
<dbReference type="STRING" id="28094.SAMN06295900_106208"/>
<evidence type="ECO:0000313" key="1">
    <source>
        <dbReference type="EMBL" id="SMF38998.1"/>
    </source>
</evidence>
<name>A0A1X7ERV0_TRICW</name>
<accession>A0A1X7ERV0</accession>
<protein>
    <submittedName>
        <fullName evidence="1">Uncharacterized protein</fullName>
    </submittedName>
</protein>
<evidence type="ECO:0000313" key="2">
    <source>
        <dbReference type="Proteomes" id="UP000192911"/>
    </source>
</evidence>
<dbReference type="EMBL" id="FXAH01000006">
    <property type="protein sequence ID" value="SMF38998.1"/>
    <property type="molecule type" value="Genomic_DNA"/>
</dbReference>
<dbReference type="AlphaFoldDB" id="A0A1X7ERV0"/>
<sequence length="54" mass="5668">MTLNDKAALVRAKVICSGSVRTLPSASRAPEEAPPAGIPALAGRFMQQGGRYVR</sequence>
<organism evidence="1 2">
    <name type="scientific">Trinickia caryophylli</name>
    <name type="common">Paraburkholderia caryophylli</name>
    <dbReference type="NCBI Taxonomy" id="28094"/>
    <lineage>
        <taxon>Bacteria</taxon>
        <taxon>Pseudomonadati</taxon>
        <taxon>Pseudomonadota</taxon>
        <taxon>Betaproteobacteria</taxon>
        <taxon>Burkholderiales</taxon>
        <taxon>Burkholderiaceae</taxon>
        <taxon>Trinickia</taxon>
    </lineage>
</organism>
<dbReference type="Proteomes" id="UP000192911">
    <property type="component" value="Unassembled WGS sequence"/>
</dbReference>